<evidence type="ECO:0000313" key="3">
    <source>
        <dbReference type="Proteomes" id="UP000002051"/>
    </source>
</evidence>
<dbReference type="HOGENOM" id="CLU_2281636_0_0_1"/>
<reference evidence="1 3" key="2">
    <citation type="journal article" date="2014" name="BMC Genomics">
        <title>An improved genome release (version Mt4.0) for the model legume Medicago truncatula.</title>
        <authorList>
            <person name="Tang H."/>
            <person name="Krishnakumar V."/>
            <person name="Bidwell S."/>
            <person name="Rosen B."/>
            <person name="Chan A."/>
            <person name="Zhou S."/>
            <person name="Gentzbittel L."/>
            <person name="Childs K.L."/>
            <person name="Yandell M."/>
            <person name="Gundlach H."/>
            <person name="Mayer K.F."/>
            <person name="Schwartz D.C."/>
            <person name="Town C.D."/>
        </authorList>
    </citation>
    <scope>GENOME REANNOTATION</scope>
    <source>
        <strain evidence="1">A17</strain>
        <strain evidence="2 3">cv. Jemalong A17</strain>
    </source>
</reference>
<dbReference type="AlphaFoldDB" id="A0A072U9A3"/>
<gene>
    <name evidence="1" type="ordered locus">MTR_6g053270</name>
</gene>
<reference evidence="2" key="3">
    <citation type="submission" date="2015-04" db="UniProtKB">
        <authorList>
            <consortium name="EnsemblPlants"/>
        </authorList>
    </citation>
    <scope>IDENTIFICATION</scope>
    <source>
        <strain evidence="2">cv. Jemalong A17</strain>
    </source>
</reference>
<evidence type="ECO:0000313" key="2">
    <source>
        <dbReference type="EnsemblPlants" id="KEH26374"/>
    </source>
</evidence>
<reference evidence="1 3" key="1">
    <citation type="journal article" date="2011" name="Nature">
        <title>The Medicago genome provides insight into the evolution of rhizobial symbioses.</title>
        <authorList>
            <person name="Young N.D."/>
            <person name="Debelle F."/>
            <person name="Oldroyd G.E."/>
            <person name="Geurts R."/>
            <person name="Cannon S.B."/>
            <person name="Udvardi M.K."/>
            <person name="Benedito V.A."/>
            <person name="Mayer K.F."/>
            <person name="Gouzy J."/>
            <person name="Schoof H."/>
            <person name="Van de Peer Y."/>
            <person name="Proost S."/>
            <person name="Cook D.R."/>
            <person name="Meyers B.C."/>
            <person name="Spannagl M."/>
            <person name="Cheung F."/>
            <person name="De Mita S."/>
            <person name="Krishnakumar V."/>
            <person name="Gundlach H."/>
            <person name="Zhou S."/>
            <person name="Mudge J."/>
            <person name="Bharti A.K."/>
            <person name="Murray J.D."/>
            <person name="Naoumkina M.A."/>
            <person name="Rosen B."/>
            <person name="Silverstein K.A."/>
            <person name="Tang H."/>
            <person name="Rombauts S."/>
            <person name="Zhao P.X."/>
            <person name="Zhou P."/>
            <person name="Barbe V."/>
            <person name="Bardou P."/>
            <person name="Bechner M."/>
            <person name="Bellec A."/>
            <person name="Berger A."/>
            <person name="Berges H."/>
            <person name="Bidwell S."/>
            <person name="Bisseling T."/>
            <person name="Choisne N."/>
            <person name="Couloux A."/>
            <person name="Denny R."/>
            <person name="Deshpande S."/>
            <person name="Dai X."/>
            <person name="Doyle J.J."/>
            <person name="Dudez A.M."/>
            <person name="Farmer A.D."/>
            <person name="Fouteau S."/>
            <person name="Franken C."/>
            <person name="Gibelin C."/>
            <person name="Gish J."/>
            <person name="Goldstein S."/>
            <person name="Gonzalez A.J."/>
            <person name="Green P.J."/>
            <person name="Hallab A."/>
            <person name="Hartog M."/>
            <person name="Hua A."/>
            <person name="Humphray S.J."/>
            <person name="Jeong D.H."/>
            <person name="Jing Y."/>
            <person name="Jocker A."/>
            <person name="Kenton S.M."/>
            <person name="Kim D.J."/>
            <person name="Klee K."/>
            <person name="Lai H."/>
            <person name="Lang C."/>
            <person name="Lin S."/>
            <person name="Macmil S.L."/>
            <person name="Magdelenat G."/>
            <person name="Matthews L."/>
            <person name="McCorrison J."/>
            <person name="Monaghan E.L."/>
            <person name="Mun J.H."/>
            <person name="Najar F.Z."/>
            <person name="Nicholson C."/>
            <person name="Noirot C."/>
            <person name="O'Bleness M."/>
            <person name="Paule C.R."/>
            <person name="Poulain J."/>
            <person name="Prion F."/>
            <person name="Qin B."/>
            <person name="Qu C."/>
            <person name="Retzel E.F."/>
            <person name="Riddle C."/>
            <person name="Sallet E."/>
            <person name="Samain S."/>
            <person name="Samson N."/>
            <person name="Sanders I."/>
            <person name="Saurat O."/>
            <person name="Scarpelli C."/>
            <person name="Schiex T."/>
            <person name="Segurens B."/>
            <person name="Severin A.J."/>
            <person name="Sherrier D.J."/>
            <person name="Shi R."/>
            <person name="Sims S."/>
            <person name="Singer S.R."/>
            <person name="Sinharoy S."/>
            <person name="Sterck L."/>
            <person name="Viollet A."/>
            <person name="Wang B.B."/>
            <person name="Wang K."/>
            <person name="Wang M."/>
            <person name="Wang X."/>
            <person name="Warfsmann J."/>
            <person name="Weissenbach J."/>
            <person name="White D.D."/>
            <person name="White J.D."/>
            <person name="Wiley G.B."/>
            <person name="Wincker P."/>
            <person name="Xing Y."/>
            <person name="Yang L."/>
            <person name="Yao Z."/>
            <person name="Ying F."/>
            <person name="Zhai J."/>
            <person name="Zhou L."/>
            <person name="Zuber A."/>
            <person name="Denarie J."/>
            <person name="Dixon R.A."/>
            <person name="May G.D."/>
            <person name="Schwartz D.C."/>
            <person name="Rogers J."/>
            <person name="Quetier F."/>
            <person name="Town C.D."/>
            <person name="Roe B.A."/>
        </authorList>
    </citation>
    <scope>NUCLEOTIDE SEQUENCE [LARGE SCALE GENOMIC DNA]</scope>
    <source>
        <strain evidence="1">A17</strain>
        <strain evidence="2 3">cv. Jemalong A17</strain>
    </source>
</reference>
<dbReference type="EMBL" id="CM001222">
    <property type="protein sequence ID" value="KEH26374.1"/>
    <property type="molecule type" value="Genomic_DNA"/>
</dbReference>
<accession>A0A072U9A3</accession>
<keyword evidence="3" id="KW-1185">Reference proteome</keyword>
<dbReference type="Proteomes" id="UP000002051">
    <property type="component" value="Chromosome 6"/>
</dbReference>
<name>A0A072U9A3_MEDTR</name>
<organism evidence="1 3">
    <name type="scientific">Medicago truncatula</name>
    <name type="common">Barrel medic</name>
    <name type="synonym">Medicago tribuloides</name>
    <dbReference type="NCBI Taxonomy" id="3880"/>
    <lineage>
        <taxon>Eukaryota</taxon>
        <taxon>Viridiplantae</taxon>
        <taxon>Streptophyta</taxon>
        <taxon>Embryophyta</taxon>
        <taxon>Tracheophyta</taxon>
        <taxon>Spermatophyta</taxon>
        <taxon>Magnoliopsida</taxon>
        <taxon>eudicotyledons</taxon>
        <taxon>Gunneridae</taxon>
        <taxon>Pentapetalae</taxon>
        <taxon>rosids</taxon>
        <taxon>fabids</taxon>
        <taxon>Fabales</taxon>
        <taxon>Fabaceae</taxon>
        <taxon>Papilionoideae</taxon>
        <taxon>50 kb inversion clade</taxon>
        <taxon>NPAAA clade</taxon>
        <taxon>Hologalegina</taxon>
        <taxon>IRL clade</taxon>
        <taxon>Trifolieae</taxon>
        <taxon>Medicago</taxon>
    </lineage>
</organism>
<dbReference type="EnsemblPlants" id="KEH26374">
    <property type="protein sequence ID" value="KEH26374"/>
    <property type="gene ID" value="MTR_6g053270"/>
</dbReference>
<sequence length="102" mass="12064">MVEYLKEGRPEVNVLRRRMPHRSRRVNSTNFVKLLSSQTCMRLQKLKVVFGTPLLKKTIEVMITPTDTLDDLKVQLNTYFEYLGENQYTRHLFAQMPCMDLV</sequence>
<protein>
    <submittedName>
        <fullName evidence="1 2">Uncharacterized protein</fullName>
    </submittedName>
</protein>
<proteinExistence type="predicted"/>
<evidence type="ECO:0000313" key="1">
    <source>
        <dbReference type="EMBL" id="KEH26374.1"/>
    </source>
</evidence>